<feature type="non-terminal residue" evidence="1">
    <location>
        <position position="28"/>
    </location>
</feature>
<dbReference type="EMBL" id="LAZR01060845">
    <property type="protein sequence ID" value="KKK64826.1"/>
    <property type="molecule type" value="Genomic_DNA"/>
</dbReference>
<dbReference type="AlphaFoldDB" id="A0A0F8ZXZ8"/>
<gene>
    <name evidence="1" type="ORF">LCGC14_2980310</name>
</gene>
<protein>
    <submittedName>
        <fullName evidence="1">Uncharacterized protein</fullName>
    </submittedName>
</protein>
<evidence type="ECO:0000313" key="1">
    <source>
        <dbReference type="EMBL" id="KKK64826.1"/>
    </source>
</evidence>
<reference evidence="1" key="1">
    <citation type="journal article" date="2015" name="Nature">
        <title>Complex archaea that bridge the gap between prokaryotes and eukaryotes.</title>
        <authorList>
            <person name="Spang A."/>
            <person name="Saw J.H."/>
            <person name="Jorgensen S.L."/>
            <person name="Zaremba-Niedzwiedzka K."/>
            <person name="Martijn J."/>
            <person name="Lind A.E."/>
            <person name="van Eijk R."/>
            <person name="Schleper C."/>
            <person name="Guy L."/>
            <person name="Ettema T.J."/>
        </authorList>
    </citation>
    <scope>NUCLEOTIDE SEQUENCE</scope>
</reference>
<accession>A0A0F8ZXZ8</accession>
<proteinExistence type="predicted"/>
<name>A0A0F8ZXZ8_9ZZZZ</name>
<organism evidence="1">
    <name type="scientific">marine sediment metagenome</name>
    <dbReference type="NCBI Taxonomy" id="412755"/>
    <lineage>
        <taxon>unclassified sequences</taxon>
        <taxon>metagenomes</taxon>
        <taxon>ecological metagenomes</taxon>
    </lineage>
</organism>
<comment type="caution">
    <text evidence="1">The sequence shown here is derived from an EMBL/GenBank/DDBJ whole genome shotgun (WGS) entry which is preliminary data.</text>
</comment>
<sequence length="28" mass="3293">MGDNPFDDGKIQDKVVWAEPELDFWKVI</sequence>